<dbReference type="InterPro" id="IPR005084">
    <property type="entry name" value="CBM6"/>
</dbReference>
<dbReference type="InterPro" id="IPR008979">
    <property type="entry name" value="Galactose-bd-like_sf"/>
</dbReference>
<dbReference type="Pfam" id="PF09362">
    <property type="entry name" value="DUF1996"/>
    <property type="match status" value="1"/>
</dbReference>
<dbReference type="PANTHER" id="PTHR43662:SF3">
    <property type="entry name" value="DOMAIN PROTEIN, PUTATIVE (AFU_ORTHOLOGUE AFUA_6G11970)-RELATED"/>
    <property type="match status" value="1"/>
</dbReference>
<evidence type="ECO:0000259" key="2">
    <source>
        <dbReference type="PROSITE" id="PS51175"/>
    </source>
</evidence>
<organism evidence="3">
    <name type="scientific">Streptomyces sp. R08</name>
    <dbReference type="NCBI Taxonomy" id="3238624"/>
    <lineage>
        <taxon>Bacteria</taxon>
        <taxon>Bacillati</taxon>
        <taxon>Actinomycetota</taxon>
        <taxon>Actinomycetes</taxon>
        <taxon>Kitasatosporales</taxon>
        <taxon>Streptomycetaceae</taxon>
        <taxon>Streptomyces</taxon>
    </lineage>
</organism>
<dbReference type="RefSeq" id="WP_369192249.1">
    <property type="nucleotide sequence ID" value="NZ_CP163431.1"/>
</dbReference>
<keyword evidence="1" id="KW-0732">Signal</keyword>
<dbReference type="Pfam" id="PF03422">
    <property type="entry name" value="CBM_6"/>
    <property type="match status" value="1"/>
</dbReference>
<name>A0AB39MQ87_9ACTN</name>
<dbReference type="PANTHER" id="PTHR43662">
    <property type="match status" value="1"/>
</dbReference>
<accession>A0AB39MQ87</accession>
<dbReference type="CDD" id="cd04084">
    <property type="entry name" value="CBM6_xylanase-like"/>
    <property type="match status" value="1"/>
</dbReference>
<evidence type="ECO:0000313" key="3">
    <source>
        <dbReference type="EMBL" id="XDQ07466.1"/>
    </source>
</evidence>
<evidence type="ECO:0000256" key="1">
    <source>
        <dbReference type="ARBA" id="ARBA00022729"/>
    </source>
</evidence>
<dbReference type="InterPro" id="IPR006584">
    <property type="entry name" value="Cellulose-bd_IV"/>
</dbReference>
<dbReference type="InterPro" id="IPR018535">
    <property type="entry name" value="DUF1996"/>
</dbReference>
<proteinExistence type="predicted"/>
<dbReference type="SUPFAM" id="SSF49785">
    <property type="entry name" value="Galactose-binding domain-like"/>
    <property type="match status" value="1"/>
</dbReference>
<protein>
    <submittedName>
        <fullName evidence="3">DUF1996 domain-containing protein</fullName>
    </submittedName>
</protein>
<dbReference type="EMBL" id="CP163431">
    <property type="protein sequence ID" value="XDQ07466.1"/>
    <property type="molecule type" value="Genomic_DNA"/>
</dbReference>
<dbReference type="PROSITE" id="PS51175">
    <property type="entry name" value="CBM6"/>
    <property type="match status" value="1"/>
</dbReference>
<gene>
    <name evidence="3" type="ORF">AB5J58_48030</name>
</gene>
<sequence>MSLTVSTQQARAATVTVQAESYAAQSGVTLEATADAGGGQNAAFLADGDWMRFDSIDLGTAGRLTVSARVASAVGSGTIELRTASATGPLLAVIQVAPTGGWQSWATRTTDVTTHPTGPQTVFAVLHSNEPGDFVNVNWFSFVGEGSGPAAGWVPIDQTKWDAQVAQFRAMTPAAVPANVVRVPEFNATCNYSHSKQDDPIVLPNLAGASHMHSFFGNESTDAFTTAQSLRSNTATTCAPAEDLSAYWIPTLYQGNTAIEPENMIVYYGSRLPDPSATLPFPEGFRMISGDAKAQTPTPAGSPGQYWCAGAGGEISRSADGNWPVCAPTAHLTHQLVFPDCWDGKNLDSPDHKSHVANTYDGKCSGAYPVAIPNLSFVVSYPTSGSAAGFRLASGMASSIHGDFFNAWDNAAQGHRVKDCITQKAKCNSAGRF</sequence>
<dbReference type="GO" id="GO:0030246">
    <property type="term" value="F:carbohydrate binding"/>
    <property type="evidence" value="ECO:0007669"/>
    <property type="project" value="InterPro"/>
</dbReference>
<reference evidence="3" key="1">
    <citation type="submission" date="2024-07" db="EMBL/GenBank/DDBJ databases">
        <authorList>
            <person name="Yu S.T."/>
        </authorList>
    </citation>
    <scope>NUCLEOTIDE SEQUENCE</scope>
    <source>
        <strain evidence="3">R08</strain>
    </source>
</reference>
<dbReference type="AlphaFoldDB" id="A0AB39MQ87"/>
<feature type="domain" description="CBM6" evidence="2">
    <location>
        <begin position="15"/>
        <end position="143"/>
    </location>
</feature>
<dbReference type="SMART" id="SM00606">
    <property type="entry name" value="CBD_IV"/>
    <property type="match status" value="1"/>
</dbReference>
<dbReference type="Gene3D" id="2.60.120.260">
    <property type="entry name" value="Galactose-binding domain-like"/>
    <property type="match status" value="1"/>
</dbReference>